<dbReference type="SMART" id="SM00345">
    <property type="entry name" value="HTH_GNTR"/>
    <property type="match status" value="1"/>
</dbReference>
<dbReference type="CDD" id="cd07377">
    <property type="entry name" value="WHTH_GntR"/>
    <property type="match status" value="1"/>
</dbReference>
<dbReference type="GO" id="GO:0045892">
    <property type="term" value="P:negative regulation of DNA-templated transcription"/>
    <property type="evidence" value="ECO:0007669"/>
    <property type="project" value="TreeGrafter"/>
</dbReference>
<evidence type="ECO:0000313" key="5">
    <source>
        <dbReference type="EMBL" id="PZQ74700.1"/>
    </source>
</evidence>
<dbReference type="Proteomes" id="UP000249135">
    <property type="component" value="Unassembled WGS sequence"/>
</dbReference>
<dbReference type="GO" id="GO:0003677">
    <property type="term" value="F:DNA binding"/>
    <property type="evidence" value="ECO:0007669"/>
    <property type="project" value="UniProtKB-KW"/>
</dbReference>
<name>A0A2W5SIM3_VARPD</name>
<evidence type="ECO:0000256" key="1">
    <source>
        <dbReference type="ARBA" id="ARBA00023015"/>
    </source>
</evidence>
<evidence type="ECO:0000256" key="3">
    <source>
        <dbReference type="ARBA" id="ARBA00023163"/>
    </source>
</evidence>
<dbReference type="Pfam" id="PF00392">
    <property type="entry name" value="GntR"/>
    <property type="match status" value="1"/>
</dbReference>
<evidence type="ECO:0000256" key="2">
    <source>
        <dbReference type="ARBA" id="ARBA00023125"/>
    </source>
</evidence>
<keyword evidence="2" id="KW-0238">DNA-binding</keyword>
<dbReference type="Gene3D" id="3.40.1410.10">
    <property type="entry name" value="Chorismate lyase-like"/>
    <property type="match status" value="1"/>
</dbReference>
<dbReference type="SUPFAM" id="SSF46785">
    <property type="entry name" value="Winged helix' DNA-binding domain"/>
    <property type="match status" value="1"/>
</dbReference>
<dbReference type="Pfam" id="PF07702">
    <property type="entry name" value="UTRA"/>
    <property type="match status" value="1"/>
</dbReference>
<sequence length="251" mass="28151">MASASNPEGAAGTRFSDSPIPRYLQVADVLRQRIARGTWPQGHRLPSLEALMAEFGVARVTLRQAIELLARDGLVSPQQGRGTFVTGRPANERWLSVVTTLDELARMYRDTEPQIVTISESTDAPALRPDEGTPAERYVYMRRVHSRDGQPYCVIHIHIDERVFRKAPRRFREETIIPVLISLKGLTIARAHQVLTIGTADMEVARLIGIPVNSPVAEVRRIFHDETGRVIYVAEVTYRGDAIHVEMNLKP</sequence>
<evidence type="ECO:0000313" key="6">
    <source>
        <dbReference type="Proteomes" id="UP000249135"/>
    </source>
</evidence>
<dbReference type="InterPro" id="IPR011663">
    <property type="entry name" value="UTRA"/>
</dbReference>
<dbReference type="InterPro" id="IPR036388">
    <property type="entry name" value="WH-like_DNA-bd_sf"/>
</dbReference>
<keyword evidence="3" id="KW-0804">Transcription</keyword>
<organism evidence="5 6">
    <name type="scientific">Variovorax paradoxus</name>
    <dbReference type="NCBI Taxonomy" id="34073"/>
    <lineage>
        <taxon>Bacteria</taxon>
        <taxon>Pseudomonadati</taxon>
        <taxon>Pseudomonadota</taxon>
        <taxon>Betaproteobacteria</taxon>
        <taxon>Burkholderiales</taxon>
        <taxon>Comamonadaceae</taxon>
        <taxon>Variovorax</taxon>
    </lineage>
</organism>
<dbReference type="EMBL" id="QFPP01000118">
    <property type="protein sequence ID" value="PZQ74700.1"/>
    <property type="molecule type" value="Genomic_DNA"/>
</dbReference>
<comment type="caution">
    <text evidence="5">The sequence shown here is derived from an EMBL/GenBank/DDBJ whole genome shotgun (WGS) entry which is preliminary data.</text>
</comment>
<keyword evidence="1" id="KW-0805">Transcription regulation</keyword>
<dbReference type="InterPro" id="IPR036390">
    <property type="entry name" value="WH_DNA-bd_sf"/>
</dbReference>
<protein>
    <submittedName>
        <fullName evidence="5">GntR family transcriptional regulator</fullName>
    </submittedName>
</protein>
<dbReference type="PANTHER" id="PTHR44846:SF1">
    <property type="entry name" value="MANNOSYL-D-GLYCERATE TRANSPORT_METABOLISM SYSTEM REPRESSOR MNGR-RELATED"/>
    <property type="match status" value="1"/>
</dbReference>
<dbReference type="PRINTS" id="PR00035">
    <property type="entry name" value="HTHGNTR"/>
</dbReference>
<gene>
    <name evidence="5" type="ORF">DI563_11635</name>
</gene>
<feature type="domain" description="HTH gntR-type" evidence="4">
    <location>
        <begin position="20"/>
        <end position="88"/>
    </location>
</feature>
<dbReference type="SUPFAM" id="SSF64288">
    <property type="entry name" value="Chorismate lyase-like"/>
    <property type="match status" value="1"/>
</dbReference>
<dbReference type="AlphaFoldDB" id="A0A2W5SIM3"/>
<dbReference type="Gene3D" id="1.10.10.10">
    <property type="entry name" value="Winged helix-like DNA-binding domain superfamily/Winged helix DNA-binding domain"/>
    <property type="match status" value="1"/>
</dbReference>
<dbReference type="GO" id="GO:0003700">
    <property type="term" value="F:DNA-binding transcription factor activity"/>
    <property type="evidence" value="ECO:0007669"/>
    <property type="project" value="InterPro"/>
</dbReference>
<evidence type="ECO:0000259" key="4">
    <source>
        <dbReference type="PROSITE" id="PS50949"/>
    </source>
</evidence>
<dbReference type="PANTHER" id="PTHR44846">
    <property type="entry name" value="MANNOSYL-D-GLYCERATE TRANSPORT/METABOLISM SYSTEM REPRESSOR MNGR-RELATED"/>
    <property type="match status" value="1"/>
</dbReference>
<dbReference type="InterPro" id="IPR000524">
    <property type="entry name" value="Tscrpt_reg_HTH_GntR"/>
</dbReference>
<dbReference type="InterPro" id="IPR028978">
    <property type="entry name" value="Chorismate_lyase_/UTRA_dom_sf"/>
</dbReference>
<dbReference type="InterPro" id="IPR050679">
    <property type="entry name" value="Bact_HTH_transcr_reg"/>
</dbReference>
<reference evidence="5 6" key="1">
    <citation type="submission" date="2017-08" db="EMBL/GenBank/DDBJ databases">
        <title>Infants hospitalized years apart are colonized by the same room-sourced microbial strains.</title>
        <authorList>
            <person name="Brooks B."/>
            <person name="Olm M.R."/>
            <person name="Firek B.A."/>
            <person name="Baker R."/>
            <person name="Thomas B.C."/>
            <person name="Morowitz M.J."/>
            <person name="Banfield J.F."/>
        </authorList>
    </citation>
    <scope>NUCLEOTIDE SEQUENCE [LARGE SCALE GENOMIC DNA]</scope>
    <source>
        <strain evidence="5">S2_005_003_R2_41</strain>
    </source>
</reference>
<proteinExistence type="predicted"/>
<dbReference type="PROSITE" id="PS50949">
    <property type="entry name" value="HTH_GNTR"/>
    <property type="match status" value="1"/>
</dbReference>
<accession>A0A2W5SIM3</accession>
<dbReference type="SMART" id="SM00866">
    <property type="entry name" value="UTRA"/>
    <property type="match status" value="1"/>
</dbReference>